<dbReference type="GO" id="GO:0016020">
    <property type="term" value="C:membrane"/>
    <property type="evidence" value="ECO:0007669"/>
    <property type="project" value="TreeGrafter"/>
</dbReference>
<evidence type="ECO:0000313" key="11">
    <source>
        <dbReference type="Proteomes" id="UP001139344"/>
    </source>
</evidence>
<dbReference type="CDD" id="cd06563">
    <property type="entry name" value="GH20_chitobiase-like"/>
    <property type="match status" value="1"/>
</dbReference>
<dbReference type="EC" id="3.2.1.52" evidence="3"/>
<evidence type="ECO:0000256" key="3">
    <source>
        <dbReference type="ARBA" id="ARBA00012663"/>
    </source>
</evidence>
<dbReference type="Gene3D" id="3.30.379.10">
    <property type="entry name" value="Chitobiase/beta-hexosaminidase domain 2-like"/>
    <property type="match status" value="1"/>
</dbReference>
<feature type="domain" description="Glycoside hydrolase family 20 catalytic" evidence="8">
    <location>
        <begin position="155"/>
        <end position="503"/>
    </location>
</feature>
<evidence type="ECO:0000256" key="4">
    <source>
        <dbReference type="ARBA" id="ARBA00022801"/>
    </source>
</evidence>
<evidence type="ECO:0000256" key="7">
    <source>
        <dbReference type="SAM" id="MobiDB-lite"/>
    </source>
</evidence>
<dbReference type="Gene3D" id="3.20.20.80">
    <property type="entry name" value="Glycosidases"/>
    <property type="match status" value="1"/>
</dbReference>
<dbReference type="AlphaFoldDB" id="A0A9X1UXP8"/>
<keyword evidence="5" id="KW-0326">Glycosidase</keyword>
<dbReference type="InterPro" id="IPR017853">
    <property type="entry name" value="GH"/>
</dbReference>
<sequence>MNITYFIFIFFALINNPVFANETVQIIPQPSKIEYGEGAFALKEGIDVIASENLQNEASFLADLLGKGLADKPQISKDGKGIHLIMESDLQGQLGKEGYVLSVSPDGILIKAATSSGIFYGIQSLRQLLPSDFEYEGKYEKIEVPVLQITDTPRFPWRAFMLDESRHFKGSQEVKKLLDQMALLKMNTFHWHLTDDQGWRLEIKKYPKLTEIGSRRRDTQTSSRSDERTGVPHEGFYTQEQIKEIIEYAKNRHITIVPEIEMPGHAMAAVAAYPWLGSLGTTNEVPVTFGKMNDSFNIADPEVVQFLKNILDEVFTLFPDNVVHIGGDEVNFKPWEESKMANRFMKEKDLESPVDLQIYFTNQMSNYIDNAGKRMMGWNEILGDDIHEEREPHTNKTKQKLAKSAIVHFWKGDLDLINRAVKEGYDVVNSNHWDTYLDYTYDRTPLSKSYAFDPVPEGLDVKYQSRILGTGTQMWSEWIPTVPEMEKQIFPRLAAYAEVGWTTRKNKNYDRFQSSLKELKERWTLGGINFYKGKDIDN</sequence>
<name>A0A9X1UXP8_9FLAO</name>
<evidence type="ECO:0000313" key="10">
    <source>
        <dbReference type="EMBL" id="MCG9972141.1"/>
    </source>
</evidence>
<comment type="catalytic activity">
    <reaction evidence="1">
        <text>Hydrolysis of terminal non-reducing N-acetyl-D-hexosamine residues in N-acetyl-beta-D-hexosaminides.</text>
        <dbReference type="EC" id="3.2.1.52"/>
    </reaction>
</comment>
<dbReference type="GO" id="GO:0030203">
    <property type="term" value="P:glycosaminoglycan metabolic process"/>
    <property type="evidence" value="ECO:0007669"/>
    <property type="project" value="TreeGrafter"/>
</dbReference>
<dbReference type="Proteomes" id="UP001139344">
    <property type="component" value="Unassembled WGS sequence"/>
</dbReference>
<evidence type="ECO:0000259" key="8">
    <source>
        <dbReference type="Pfam" id="PF00728"/>
    </source>
</evidence>
<feature type="active site" description="Proton donor" evidence="6">
    <location>
        <position position="329"/>
    </location>
</feature>
<dbReference type="PANTHER" id="PTHR22600">
    <property type="entry name" value="BETA-HEXOSAMINIDASE"/>
    <property type="match status" value="1"/>
</dbReference>
<keyword evidence="4" id="KW-0378">Hydrolase</keyword>
<dbReference type="GO" id="GO:0005975">
    <property type="term" value="P:carbohydrate metabolic process"/>
    <property type="evidence" value="ECO:0007669"/>
    <property type="project" value="InterPro"/>
</dbReference>
<dbReference type="InterPro" id="IPR025705">
    <property type="entry name" value="Beta_hexosaminidase_sua/sub"/>
</dbReference>
<evidence type="ECO:0000259" key="9">
    <source>
        <dbReference type="Pfam" id="PF02838"/>
    </source>
</evidence>
<feature type="domain" description="Beta-hexosaminidase bacterial type N-terminal" evidence="9">
    <location>
        <begin position="24"/>
        <end position="151"/>
    </location>
</feature>
<feature type="compositionally biased region" description="Basic and acidic residues" evidence="7">
    <location>
        <begin position="213"/>
        <end position="231"/>
    </location>
</feature>
<dbReference type="InterPro" id="IPR015882">
    <property type="entry name" value="HEX_bac_N"/>
</dbReference>
<dbReference type="InterPro" id="IPR029018">
    <property type="entry name" value="Hex-like_dom2"/>
</dbReference>
<dbReference type="Pfam" id="PF00728">
    <property type="entry name" value="Glyco_hydro_20"/>
    <property type="match status" value="1"/>
</dbReference>
<dbReference type="PANTHER" id="PTHR22600:SF57">
    <property type="entry name" value="BETA-N-ACETYLHEXOSAMINIDASE"/>
    <property type="match status" value="1"/>
</dbReference>
<dbReference type="EMBL" id="JAJSON010000023">
    <property type="protein sequence ID" value="MCG9972141.1"/>
    <property type="molecule type" value="Genomic_DNA"/>
</dbReference>
<dbReference type="InterPro" id="IPR015883">
    <property type="entry name" value="Glyco_hydro_20_cat"/>
</dbReference>
<dbReference type="GO" id="GO:0004563">
    <property type="term" value="F:beta-N-acetylhexosaminidase activity"/>
    <property type="evidence" value="ECO:0007669"/>
    <property type="project" value="UniProtKB-EC"/>
</dbReference>
<organism evidence="10 11">
    <name type="scientific">Christiangramia crocea</name>
    <dbReference type="NCBI Taxonomy" id="2904124"/>
    <lineage>
        <taxon>Bacteria</taxon>
        <taxon>Pseudomonadati</taxon>
        <taxon>Bacteroidota</taxon>
        <taxon>Flavobacteriia</taxon>
        <taxon>Flavobacteriales</taxon>
        <taxon>Flavobacteriaceae</taxon>
        <taxon>Christiangramia</taxon>
    </lineage>
</organism>
<gene>
    <name evidence="10" type="ORF">LU635_10880</name>
</gene>
<comment type="caution">
    <text evidence="10">The sequence shown here is derived from an EMBL/GenBank/DDBJ whole genome shotgun (WGS) entry which is preliminary data.</text>
</comment>
<dbReference type="Pfam" id="PF02838">
    <property type="entry name" value="Glyco_hydro_20b"/>
    <property type="match status" value="1"/>
</dbReference>
<dbReference type="PIRSF" id="PIRSF001093">
    <property type="entry name" value="B-hxosamndse_ab_euk"/>
    <property type="match status" value="1"/>
</dbReference>
<dbReference type="SUPFAM" id="SSF55545">
    <property type="entry name" value="beta-N-acetylhexosaminidase-like domain"/>
    <property type="match status" value="1"/>
</dbReference>
<feature type="region of interest" description="Disordered" evidence="7">
    <location>
        <begin position="212"/>
        <end position="232"/>
    </location>
</feature>
<protein>
    <recommendedName>
        <fullName evidence="3">beta-N-acetylhexosaminidase</fullName>
        <ecNumber evidence="3">3.2.1.52</ecNumber>
    </recommendedName>
</protein>
<reference evidence="10" key="1">
    <citation type="submission" date="2021-12" db="EMBL/GenBank/DDBJ databases">
        <title>Description of Gramella crocea sp. nov., a new bacterium isolated from activated sludge.</title>
        <authorList>
            <person name="Zhang X."/>
        </authorList>
    </citation>
    <scope>NUCLEOTIDE SEQUENCE</scope>
    <source>
        <strain evidence="10">YB25</strain>
    </source>
</reference>
<dbReference type="RefSeq" id="WP_240099092.1">
    <property type="nucleotide sequence ID" value="NZ_JAJSON010000023.1"/>
</dbReference>
<dbReference type="SUPFAM" id="SSF51445">
    <property type="entry name" value="(Trans)glycosidases"/>
    <property type="match status" value="1"/>
</dbReference>
<evidence type="ECO:0000256" key="1">
    <source>
        <dbReference type="ARBA" id="ARBA00001231"/>
    </source>
</evidence>
<evidence type="ECO:0000256" key="2">
    <source>
        <dbReference type="ARBA" id="ARBA00006285"/>
    </source>
</evidence>
<keyword evidence="11" id="KW-1185">Reference proteome</keyword>
<evidence type="ECO:0000256" key="5">
    <source>
        <dbReference type="ARBA" id="ARBA00023295"/>
    </source>
</evidence>
<comment type="similarity">
    <text evidence="2">Belongs to the glycosyl hydrolase 20 family.</text>
</comment>
<dbReference type="PRINTS" id="PR00738">
    <property type="entry name" value="GLHYDRLASE20"/>
</dbReference>
<accession>A0A9X1UXP8</accession>
<proteinExistence type="inferred from homology"/>
<evidence type="ECO:0000256" key="6">
    <source>
        <dbReference type="PIRSR" id="PIRSR625705-1"/>
    </source>
</evidence>